<gene>
    <name evidence="1" type="ORF">ENV02_04835</name>
</gene>
<organism evidence="1">
    <name type="scientific">Ignisphaera aggregans</name>
    <dbReference type="NCBI Taxonomy" id="334771"/>
    <lineage>
        <taxon>Archaea</taxon>
        <taxon>Thermoproteota</taxon>
        <taxon>Thermoprotei</taxon>
        <taxon>Desulfurococcales</taxon>
        <taxon>Desulfurococcaceae</taxon>
        <taxon>Ignisphaera</taxon>
    </lineage>
</organism>
<proteinExistence type="predicted"/>
<accession>A0A7J3QGT8</accession>
<dbReference type="AlphaFoldDB" id="A0A7J3QGT8"/>
<dbReference type="EMBL" id="DTET01000256">
    <property type="protein sequence ID" value="HGV67122.1"/>
    <property type="molecule type" value="Genomic_DNA"/>
</dbReference>
<sequence length="133" mass="15217">MNRIKWSEIVEKLNKNAPDIYMECPGCISPESCIDELPMTTPVNIVTLNSCCSCLLSYVLDLIPNIGRIYLQSKTSNEYTSIYILNDVVLEISEDRTLIIPIDKIQEFLELLRELDNESSISITKWLEDEGLK</sequence>
<protein>
    <submittedName>
        <fullName evidence="1">Uncharacterized protein</fullName>
    </submittedName>
</protein>
<evidence type="ECO:0000313" key="1">
    <source>
        <dbReference type="EMBL" id="HGV67122.1"/>
    </source>
</evidence>
<comment type="caution">
    <text evidence="1">The sequence shown here is derived from an EMBL/GenBank/DDBJ whole genome shotgun (WGS) entry which is preliminary data.</text>
</comment>
<reference evidence="1" key="1">
    <citation type="journal article" date="2020" name="mSystems">
        <title>Genome- and Community-Level Interaction Insights into Carbon Utilization and Element Cycling Functions of Hydrothermarchaeota in Hydrothermal Sediment.</title>
        <authorList>
            <person name="Zhou Z."/>
            <person name="Liu Y."/>
            <person name="Xu W."/>
            <person name="Pan J."/>
            <person name="Luo Z.H."/>
            <person name="Li M."/>
        </authorList>
    </citation>
    <scope>NUCLEOTIDE SEQUENCE [LARGE SCALE GENOMIC DNA]</scope>
    <source>
        <strain evidence="1">SpSt-721</strain>
    </source>
</reference>
<name>A0A7J3QGT8_9CREN</name>